<comment type="caution">
    <text evidence="2">The sequence shown here is derived from an EMBL/GenBank/DDBJ whole genome shotgun (WGS) entry which is preliminary data.</text>
</comment>
<sequence length="76" mass="7716">MTAATGTVTSVEVAVEAGAAPSAELPHPARRVVRDRATPRERALGRANLGSTGTHPRVATAGGVAVVLLRWGMMAG</sequence>
<organism evidence="2 3">
    <name type="scientific">Rhodococcus ruber BKS 20-38</name>
    <dbReference type="NCBI Taxonomy" id="1278076"/>
    <lineage>
        <taxon>Bacteria</taxon>
        <taxon>Bacillati</taxon>
        <taxon>Actinomycetota</taxon>
        <taxon>Actinomycetes</taxon>
        <taxon>Mycobacteriales</taxon>
        <taxon>Nocardiaceae</taxon>
        <taxon>Rhodococcus</taxon>
    </lineage>
</organism>
<evidence type="ECO:0000256" key="1">
    <source>
        <dbReference type="SAM" id="MobiDB-lite"/>
    </source>
</evidence>
<evidence type="ECO:0000313" key="2">
    <source>
        <dbReference type="EMBL" id="EME59075.1"/>
    </source>
</evidence>
<accession>M2YBU2</accession>
<dbReference type="AlphaFoldDB" id="M2YBU2"/>
<dbReference type="EMBL" id="AOEX01000068">
    <property type="protein sequence ID" value="EME59075.1"/>
    <property type="molecule type" value="Genomic_DNA"/>
</dbReference>
<feature type="region of interest" description="Disordered" evidence="1">
    <location>
        <begin position="18"/>
        <end position="57"/>
    </location>
</feature>
<gene>
    <name evidence="2" type="ORF">G352_20826</name>
</gene>
<reference evidence="2 3" key="1">
    <citation type="journal article" date="2013" name="Genome Announc.">
        <title>Draft Genome Sequence of Rhodococcus ruber Strain BKS 20-38.</title>
        <authorList>
            <person name="Bala M."/>
            <person name="Kumar S."/>
            <person name="Raghava G.P."/>
            <person name="Mayilraj S."/>
        </authorList>
    </citation>
    <scope>NUCLEOTIDE SEQUENCE [LARGE SCALE GENOMIC DNA]</scope>
    <source>
        <strain evidence="2 3">BKS 20-38</strain>
    </source>
</reference>
<name>M2YBU2_9NOCA</name>
<feature type="compositionally biased region" description="Basic and acidic residues" evidence="1">
    <location>
        <begin position="32"/>
        <end position="44"/>
    </location>
</feature>
<keyword evidence="3" id="KW-1185">Reference proteome</keyword>
<evidence type="ECO:0000313" key="3">
    <source>
        <dbReference type="Proteomes" id="UP000011731"/>
    </source>
</evidence>
<proteinExistence type="predicted"/>
<protein>
    <submittedName>
        <fullName evidence="2">Uncharacterized protein</fullName>
    </submittedName>
</protein>
<dbReference type="Proteomes" id="UP000011731">
    <property type="component" value="Unassembled WGS sequence"/>
</dbReference>